<feature type="transmembrane region" description="Helical" evidence="1">
    <location>
        <begin position="380"/>
        <end position="399"/>
    </location>
</feature>
<feature type="transmembrane region" description="Helical" evidence="1">
    <location>
        <begin position="12"/>
        <end position="36"/>
    </location>
</feature>
<dbReference type="EMBL" id="JADKPV010000002">
    <property type="protein sequence ID" value="MBF4501169.1"/>
    <property type="molecule type" value="Genomic_DNA"/>
</dbReference>
<organism evidence="3 4">
    <name type="scientific">Savagea serpentis</name>
    <dbReference type="NCBI Taxonomy" id="2785297"/>
    <lineage>
        <taxon>Bacteria</taxon>
        <taxon>Bacillati</taxon>
        <taxon>Bacillota</taxon>
        <taxon>Bacilli</taxon>
        <taxon>Bacillales</taxon>
        <taxon>Caryophanaceae</taxon>
        <taxon>Savagea</taxon>
    </lineage>
</organism>
<dbReference type="InterPro" id="IPR005182">
    <property type="entry name" value="YdbS-like_PH"/>
</dbReference>
<name>A0A8J7KLE4_9BACL</name>
<feature type="transmembrane region" description="Helical" evidence="1">
    <location>
        <begin position="48"/>
        <end position="72"/>
    </location>
</feature>
<keyword evidence="1" id="KW-1133">Transmembrane helix</keyword>
<dbReference type="PANTHER" id="PTHR34473:SF2">
    <property type="entry name" value="UPF0699 TRANSMEMBRANE PROTEIN YDBT"/>
    <property type="match status" value="1"/>
</dbReference>
<keyword evidence="1" id="KW-0812">Transmembrane</keyword>
<accession>A0A8J7KLE4</accession>
<dbReference type="Pfam" id="PF03703">
    <property type="entry name" value="bPH_2"/>
    <property type="match status" value="3"/>
</dbReference>
<feature type="transmembrane region" description="Helical" evidence="1">
    <location>
        <begin position="252"/>
        <end position="276"/>
    </location>
</feature>
<evidence type="ECO:0000313" key="4">
    <source>
        <dbReference type="Proteomes" id="UP000622653"/>
    </source>
</evidence>
<comment type="caution">
    <text evidence="3">The sequence shown here is derived from an EMBL/GenBank/DDBJ whole genome shotgun (WGS) entry which is preliminary data.</text>
</comment>
<dbReference type="AlphaFoldDB" id="A0A8J7KLE4"/>
<sequence length="505" mass="58354">MYNSNERYKLHWATIFVSSLRLLREMILPIVVLIALNAFKDGLDGRGFLIMAGFGFAGFAILFIVSVLANFIRWSRFTYWFEEDELRIESGLFVRKKRYIPFERIQSLNYTEPLAHRIFSLVKVEIETASGSGEAEAALPAVSKGAAEAIEYFIQESKKRRIIGPLPLRLNEVGEPLHPFILDAEMEAEELSQDHLREVYTMTRKDLVILAVTSSSVGVILSGILIFTTQFIDLIPFDFLYTQVFTFIRSGLTMVLLAVFGALFVTWLLSIALTFISYHQFRVTRDHNNLFMTRGLIEKKKVTVPLSRVQSIEILENPFRQWFGYCTIVLHSAGGAGESSKIAIFPLVKKNAAYEPLAEIFPDLHFSSPLKAVPRRGKHFFHRIQYFWAVPVIAASSYWLFPYGLFALLLFPIIILHGRWKFKTARYAYEEQQLTTVYRQITKRTVYVLRPRIQSLTLRQSYFHQRRQVGTILCYIKSGMTYTVAKIPFIGEKEAKQVMEWYEHK</sequence>
<evidence type="ECO:0000256" key="1">
    <source>
        <dbReference type="SAM" id="Phobius"/>
    </source>
</evidence>
<keyword evidence="4" id="KW-1185">Reference proteome</keyword>
<feature type="domain" description="YdbS-like PH" evidence="2">
    <location>
        <begin position="74"/>
        <end position="153"/>
    </location>
</feature>
<dbReference type="PANTHER" id="PTHR34473">
    <property type="entry name" value="UPF0699 TRANSMEMBRANE PROTEIN YDBS"/>
    <property type="match status" value="1"/>
</dbReference>
<dbReference type="RefSeq" id="WP_194562641.1">
    <property type="nucleotide sequence ID" value="NZ_JADKPV010000002.1"/>
</dbReference>
<dbReference type="Proteomes" id="UP000622653">
    <property type="component" value="Unassembled WGS sequence"/>
</dbReference>
<evidence type="ECO:0000313" key="3">
    <source>
        <dbReference type="EMBL" id="MBF4501169.1"/>
    </source>
</evidence>
<reference evidence="3" key="1">
    <citation type="submission" date="2020-11" db="EMBL/GenBank/DDBJ databases">
        <title>Multidrug resistant novel bacterium Savagea serpentis sp. nov., isolated from the scats of a vine snake (Ahaetulla nasuta).</title>
        <authorList>
            <person name="Venkata Ramana V."/>
            <person name="Vikas Patil S."/>
            <person name="Yogita Lugani V."/>
        </authorList>
    </citation>
    <scope>NUCLEOTIDE SEQUENCE</scope>
    <source>
        <strain evidence="3">SN6</strain>
    </source>
</reference>
<keyword evidence="1" id="KW-0472">Membrane</keyword>
<evidence type="ECO:0000259" key="2">
    <source>
        <dbReference type="Pfam" id="PF03703"/>
    </source>
</evidence>
<dbReference type="PIRSF" id="PIRSF026631">
    <property type="entry name" value="UCP026631"/>
    <property type="match status" value="1"/>
</dbReference>
<feature type="domain" description="YdbS-like PH" evidence="2">
    <location>
        <begin position="423"/>
        <end position="502"/>
    </location>
</feature>
<feature type="transmembrane region" description="Helical" evidence="1">
    <location>
        <begin position="207"/>
        <end position="232"/>
    </location>
</feature>
<feature type="domain" description="YdbS-like PH" evidence="2">
    <location>
        <begin position="278"/>
        <end position="351"/>
    </location>
</feature>
<dbReference type="InterPro" id="IPR014529">
    <property type="entry name" value="UCP026631"/>
</dbReference>
<proteinExistence type="predicted"/>
<protein>
    <submittedName>
        <fullName evidence="3">PH domain-containing protein</fullName>
    </submittedName>
</protein>
<gene>
    <name evidence="3" type="ORF">IRY55_07295</name>
</gene>